<dbReference type="PANTHER" id="PTHR45138">
    <property type="entry name" value="REGULATORY COMPONENTS OF SENSORY TRANSDUCTION SYSTEM"/>
    <property type="match status" value="1"/>
</dbReference>
<dbReference type="GO" id="GO:1902201">
    <property type="term" value="P:negative regulation of bacterial-type flagellum-dependent cell motility"/>
    <property type="evidence" value="ECO:0007669"/>
    <property type="project" value="TreeGrafter"/>
</dbReference>
<dbReference type="CDD" id="cd01949">
    <property type="entry name" value="GGDEF"/>
    <property type="match status" value="1"/>
</dbReference>
<evidence type="ECO:0000256" key="9">
    <source>
        <dbReference type="SAM" id="Phobius"/>
    </source>
</evidence>
<evidence type="ECO:0000256" key="1">
    <source>
        <dbReference type="ARBA" id="ARBA00001946"/>
    </source>
</evidence>
<keyword evidence="6 9" id="KW-0812">Transmembrane</keyword>
<dbReference type="FunFam" id="3.30.70.270:FF:000001">
    <property type="entry name" value="Diguanylate cyclase domain protein"/>
    <property type="match status" value="1"/>
</dbReference>
<dbReference type="EC" id="2.7.7.65" evidence="4"/>
<dbReference type="InterPro" id="IPR043128">
    <property type="entry name" value="Rev_trsase/Diguanyl_cyclase"/>
</dbReference>
<keyword evidence="12" id="KW-1185">Reference proteome</keyword>
<dbReference type="Pfam" id="PF00990">
    <property type="entry name" value="GGDEF"/>
    <property type="match status" value="1"/>
</dbReference>
<evidence type="ECO:0000256" key="5">
    <source>
        <dbReference type="ARBA" id="ARBA00022475"/>
    </source>
</evidence>
<dbReference type="NCBIfam" id="TIGR00254">
    <property type="entry name" value="GGDEF"/>
    <property type="match status" value="1"/>
</dbReference>
<dbReference type="Proteomes" id="UP000245362">
    <property type="component" value="Unassembled WGS sequence"/>
</dbReference>
<dbReference type="InterPro" id="IPR050469">
    <property type="entry name" value="Diguanylate_Cyclase"/>
</dbReference>
<dbReference type="GO" id="GO:0005886">
    <property type="term" value="C:plasma membrane"/>
    <property type="evidence" value="ECO:0007669"/>
    <property type="project" value="UniProtKB-SubCell"/>
</dbReference>
<dbReference type="InterPro" id="IPR029151">
    <property type="entry name" value="Sensor-like_sf"/>
</dbReference>
<organism evidence="11 12">
    <name type="scientific">Vibrio albus</name>
    <dbReference type="NCBI Taxonomy" id="2200953"/>
    <lineage>
        <taxon>Bacteria</taxon>
        <taxon>Pseudomonadati</taxon>
        <taxon>Pseudomonadota</taxon>
        <taxon>Gammaproteobacteria</taxon>
        <taxon>Vibrionales</taxon>
        <taxon>Vibrionaceae</taxon>
        <taxon>Vibrio</taxon>
    </lineage>
</organism>
<comment type="subcellular location">
    <subcellularLocation>
        <location evidence="2">Cell inner membrane</location>
    </subcellularLocation>
    <subcellularLocation>
        <location evidence="3">Cell membrane</location>
        <topology evidence="3">Multi-pass membrane protein</topology>
    </subcellularLocation>
</comment>
<feature type="transmembrane region" description="Helical" evidence="9">
    <location>
        <begin position="6"/>
        <end position="29"/>
    </location>
</feature>
<dbReference type="InterPro" id="IPR000160">
    <property type="entry name" value="GGDEF_dom"/>
</dbReference>
<dbReference type="CDD" id="cd18773">
    <property type="entry name" value="PDC1_HK_sensor"/>
    <property type="match status" value="1"/>
</dbReference>
<evidence type="ECO:0000313" key="11">
    <source>
        <dbReference type="EMBL" id="PWI32616.1"/>
    </source>
</evidence>
<evidence type="ECO:0000256" key="4">
    <source>
        <dbReference type="ARBA" id="ARBA00012528"/>
    </source>
</evidence>
<dbReference type="PANTHER" id="PTHR45138:SF26">
    <property type="entry name" value="DIGUANYLATE CYCLASE"/>
    <property type="match status" value="1"/>
</dbReference>
<evidence type="ECO:0000256" key="3">
    <source>
        <dbReference type="ARBA" id="ARBA00004651"/>
    </source>
</evidence>
<keyword evidence="5" id="KW-1003">Cell membrane</keyword>
<name>A0A2U3B734_9VIBR</name>
<dbReference type="AlphaFoldDB" id="A0A2U3B734"/>
<dbReference type="GO" id="GO:0043709">
    <property type="term" value="P:cell adhesion involved in single-species biofilm formation"/>
    <property type="evidence" value="ECO:0007669"/>
    <property type="project" value="TreeGrafter"/>
</dbReference>
<gene>
    <name evidence="11" type="ORF">DI392_14450</name>
</gene>
<dbReference type="Gene3D" id="3.30.70.270">
    <property type="match status" value="1"/>
</dbReference>
<sequence>MTRNKFTWLLVSLILFGFIITSFVSYHVAHKALEEQIKRDSLPLTSDNIYSEIQQDLIRPIFISSLMAQDTFVRDWTLSGEREPEKIFQYLEEIKRQYGTVTSFFVSDRTNRYYHYSGVLKNISEDDPRDGWYYRVKAQNPGKDYEVNIDHDKANPDQVVVFVNYRVYDFEHRFLGVIGVGLSSNAVAGVIEKYKKRYEREVYFINELGEVTLQGAQRLDFHAIQEKEGLKELATQILTSPSMSGSYTADGEEFYVSSRWVEEFQWYLIVQQKDKFNSKIFVETLFNDFSISILVAVIVIFIAQFSFRGYQARLERMATTDKLTGTYNRQAFDDIVNKCFKDTAQSGAPCSIALLDVDHFKSVNDSYGHQIGDHVLQRVAHECQRRLTDSGFVCRWGGEEFIILLPRYDAKQAEKVLEELRQSIEQQHMKPKVSVSIGVAERIANENIDTLIHRADTAMYQAKEHGRNQVRVAWLSEEQSSPLI</sequence>
<feature type="transmembrane region" description="Helical" evidence="9">
    <location>
        <begin position="285"/>
        <end position="307"/>
    </location>
</feature>
<dbReference type="InterPro" id="IPR033479">
    <property type="entry name" value="dCache_1"/>
</dbReference>
<dbReference type="InterPro" id="IPR029787">
    <property type="entry name" value="Nucleotide_cyclase"/>
</dbReference>
<dbReference type="SUPFAM" id="SSF55073">
    <property type="entry name" value="Nucleotide cyclase"/>
    <property type="match status" value="1"/>
</dbReference>
<evidence type="ECO:0000313" key="12">
    <source>
        <dbReference type="Proteomes" id="UP000245362"/>
    </source>
</evidence>
<dbReference type="GO" id="GO:0052621">
    <property type="term" value="F:diguanylate cyclase activity"/>
    <property type="evidence" value="ECO:0007669"/>
    <property type="project" value="UniProtKB-EC"/>
</dbReference>
<dbReference type="RefSeq" id="WP_109320402.1">
    <property type="nucleotide sequence ID" value="NZ_QFWT01000008.1"/>
</dbReference>
<comment type="caution">
    <text evidence="11">The sequence shown here is derived from an EMBL/GenBank/DDBJ whole genome shotgun (WGS) entry which is preliminary data.</text>
</comment>
<feature type="domain" description="GGDEF" evidence="10">
    <location>
        <begin position="348"/>
        <end position="475"/>
    </location>
</feature>
<evidence type="ECO:0000256" key="8">
    <source>
        <dbReference type="ARBA" id="ARBA00023136"/>
    </source>
</evidence>
<dbReference type="EMBL" id="QFWT01000008">
    <property type="protein sequence ID" value="PWI32616.1"/>
    <property type="molecule type" value="Genomic_DNA"/>
</dbReference>
<dbReference type="OrthoDB" id="5496380at2"/>
<reference evidence="11 12" key="1">
    <citation type="submission" date="2018-05" db="EMBL/GenBank/DDBJ databases">
        <title>Vibrio limimaris sp. nov., isolated from marine sediment.</title>
        <authorList>
            <person name="Li C.-M."/>
        </authorList>
    </citation>
    <scope>NUCLEOTIDE SEQUENCE [LARGE SCALE GENOMIC DNA]</scope>
    <source>
        <strain evidence="11 12">E4404</strain>
    </source>
</reference>
<dbReference type="SMART" id="SM00267">
    <property type="entry name" value="GGDEF"/>
    <property type="match status" value="1"/>
</dbReference>
<evidence type="ECO:0000256" key="6">
    <source>
        <dbReference type="ARBA" id="ARBA00022692"/>
    </source>
</evidence>
<evidence type="ECO:0000259" key="10">
    <source>
        <dbReference type="PROSITE" id="PS50887"/>
    </source>
</evidence>
<accession>A0A2U3B734</accession>
<dbReference type="PROSITE" id="PS50887">
    <property type="entry name" value="GGDEF"/>
    <property type="match status" value="1"/>
</dbReference>
<dbReference type="Pfam" id="PF02743">
    <property type="entry name" value="dCache_1"/>
    <property type="match status" value="1"/>
</dbReference>
<proteinExistence type="predicted"/>
<keyword evidence="7 9" id="KW-1133">Transmembrane helix</keyword>
<comment type="cofactor">
    <cofactor evidence="1">
        <name>Mg(2+)</name>
        <dbReference type="ChEBI" id="CHEBI:18420"/>
    </cofactor>
</comment>
<evidence type="ECO:0000256" key="2">
    <source>
        <dbReference type="ARBA" id="ARBA00004533"/>
    </source>
</evidence>
<protein>
    <recommendedName>
        <fullName evidence="4">diguanylate cyclase</fullName>
        <ecNumber evidence="4">2.7.7.65</ecNumber>
    </recommendedName>
</protein>
<evidence type="ECO:0000256" key="7">
    <source>
        <dbReference type="ARBA" id="ARBA00022989"/>
    </source>
</evidence>
<dbReference type="SUPFAM" id="SSF103190">
    <property type="entry name" value="Sensory domain-like"/>
    <property type="match status" value="1"/>
</dbReference>
<keyword evidence="8 9" id="KW-0472">Membrane</keyword>